<reference evidence="1 2" key="1">
    <citation type="journal article" date="2010" name="Science">
        <title>Genomic comparison of the ants Camponotus floridanus and Harpegnathos saltator.</title>
        <authorList>
            <person name="Bonasio R."/>
            <person name="Zhang G."/>
            <person name="Ye C."/>
            <person name="Mutti N.S."/>
            <person name="Fang X."/>
            <person name="Qin N."/>
            <person name="Donahue G."/>
            <person name="Yang P."/>
            <person name="Li Q."/>
            <person name="Li C."/>
            <person name="Zhang P."/>
            <person name="Huang Z."/>
            <person name="Berger S.L."/>
            <person name="Reinberg D."/>
            <person name="Wang J."/>
            <person name="Liebig J."/>
        </authorList>
    </citation>
    <scope>NUCLEOTIDE SEQUENCE [LARGE SCALE GENOMIC DNA]</scope>
    <source>
        <strain evidence="2">C129</strain>
    </source>
</reference>
<evidence type="ECO:0000313" key="2">
    <source>
        <dbReference type="Proteomes" id="UP000000311"/>
    </source>
</evidence>
<sequence length="106" mass="11890">MQPVQLDQKDATCSVGHKNKQPIQLDTERCNLFSWQTALAPTPTPPPTPLQTHVKPPFAWKSICAQLNMWAKVMCAKELWAKELCAKSCAQKNCVQLNRLDLSVSN</sequence>
<dbReference type="Proteomes" id="UP000000311">
    <property type="component" value="Unassembled WGS sequence"/>
</dbReference>
<organism evidence="2">
    <name type="scientific">Camponotus floridanus</name>
    <name type="common">Florida carpenter ant</name>
    <dbReference type="NCBI Taxonomy" id="104421"/>
    <lineage>
        <taxon>Eukaryota</taxon>
        <taxon>Metazoa</taxon>
        <taxon>Ecdysozoa</taxon>
        <taxon>Arthropoda</taxon>
        <taxon>Hexapoda</taxon>
        <taxon>Insecta</taxon>
        <taxon>Pterygota</taxon>
        <taxon>Neoptera</taxon>
        <taxon>Endopterygota</taxon>
        <taxon>Hymenoptera</taxon>
        <taxon>Apocrita</taxon>
        <taxon>Aculeata</taxon>
        <taxon>Formicoidea</taxon>
        <taxon>Formicidae</taxon>
        <taxon>Formicinae</taxon>
        <taxon>Camponotus</taxon>
    </lineage>
</organism>
<evidence type="ECO:0000313" key="1">
    <source>
        <dbReference type="EMBL" id="EFN69000.1"/>
    </source>
</evidence>
<protein>
    <submittedName>
        <fullName evidence="1">Uncharacterized protein</fullName>
    </submittedName>
</protein>
<proteinExistence type="predicted"/>
<dbReference type="EMBL" id="GL438397">
    <property type="protein sequence ID" value="EFN69000.1"/>
    <property type="molecule type" value="Genomic_DNA"/>
</dbReference>
<dbReference type="AlphaFoldDB" id="E2AC37"/>
<dbReference type="InParanoid" id="E2AC37"/>
<gene>
    <name evidence="1" type="ORF">EAG_10565</name>
</gene>
<accession>E2AC37</accession>
<keyword evidence="2" id="KW-1185">Reference proteome</keyword>
<name>E2AC37_CAMFO</name>